<keyword evidence="8" id="KW-1185">Reference proteome</keyword>
<gene>
    <name evidence="7" type="ORF">GCM10009765_57650</name>
</gene>
<dbReference type="PRINTS" id="PR00359">
    <property type="entry name" value="BP450"/>
</dbReference>
<comment type="caution">
    <text evidence="7">The sequence shown here is derived from an EMBL/GenBank/DDBJ whole genome shotgun (WGS) entry which is preliminary data.</text>
</comment>
<dbReference type="EMBL" id="BAAANY010000023">
    <property type="protein sequence ID" value="GAA1700643.1"/>
    <property type="molecule type" value="Genomic_DNA"/>
</dbReference>
<dbReference type="InterPro" id="IPR002397">
    <property type="entry name" value="Cyt_P450_B"/>
</dbReference>
<protein>
    <submittedName>
        <fullName evidence="7">Cytochrome P450</fullName>
    </submittedName>
</protein>
<evidence type="ECO:0000256" key="5">
    <source>
        <dbReference type="ARBA" id="ARBA00023004"/>
    </source>
</evidence>
<proteinExistence type="inferred from homology"/>
<evidence type="ECO:0000256" key="6">
    <source>
        <dbReference type="ARBA" id="ARBA00023033"/>
    </source>
</evidence>
<dbReference type="PANTHER" id="PTHR46696:SF1">
    <property type="entry name" value="CYTOCHROME P450 YJIB-RELATED"/>
    <property type="match status" value="1"/>
</dbReference>
<comment type="similarity">
    <text evidence="1">Belongs to the cytochrome P450 family.</text>
</comment>
<evidence type="ECO:0000313" key="7">
    <source>
        <dbReference type="EMBL" id="GAA1700643.1"/>
    </source>
</evidence>
<dbReference type="Gene3D" id="1.10.630.10">
    <property type="entry name" value="Cytochrome P450"/>
    <property type="match status" value="1"/>
</dbReference>
<dbReference type="InterPro" id="IPR001128">
    <property type="entry name" value="Cyt_P450"/>
</dbReference>
<keyword evidence="4" id="KW-0560">Oxidoreductase</keyword>
<evidence type="ECO:0000256" key="2">
    <source>
        <dbReference type="ARBA" id="ARBA00022617"/>
    </source>
</evidence>
<evidence type="ECO:0000313" key="8">
    <source>
        <dbReference type="Proteomes" id="UP001500618"/>
    </source>
</evidence>
<keyword evidence="5" id="KW-0408">Iron</keyword>
<dbReference type="Proteomes" id="UP001500618">
    <property type="component" value="Unassembled WGS sequence"/>
</dbReference>
<keyword evidence="3" id="KW-0479">Metal-binding</keyword>
<name>A0ABN2I9H6_9ACTN</name>
<sequence>MTTTQQSHDQELAQIRENTPVCPVTPPHGVPTWLVTRYDHARAVLVDPRISKDMHSAMSAYQALFGDSSMALDDNMIFSDGPKHTRLRRLVAKAFTPRRVEALRPRTQQITDQLLDAIGPYAPVNLVEAFTFPLPITVICELLGVPADMRADFQRWSTTVAGTVYDDDSVRLQQAAEEQMHHQLVELVALKRKEPGDDLLTDLIAARDDGDRLSEAELVSMTWLLLFAGHETTARLLGNAIHALLTHPDQLRRLVAEPHLIGTAVEEFIRFDGPAENATFRVATEDIPLADAVIEKGSLVQIVLATANRDPRHFDRPEDLDIGRTDNHHLGMGHGIHYCLGASLARMEAEIAIGTLFRRFPHLTLAGEVPRLGPENPAFRGVSALPVLLHART</sequence>
<evidence type="ECO:0000256" key="1">
    <source>
        <dbReference type="ARBA" id="ARBA00010617"/>
    </source>
</evidence>
<keyword evidence="2" id="KW-0349">Heme</keyword>
<dbReference type="SUPFAM" id="SSF48264">
    <property type="entry name" value="Cytochrome P450"/>
    <property type="match status" value="1"/>
</dbReference>
<reference evidence="7 8" key="1">
    <citation type="journal article" date="2019" name="Int. J. Syst. Evol. Microbiol.">
        <title>The Global Catalogue of Microorganisms (GCM) 10K type strain sequencing project: providing services to taxonomists for standard genome sequencing and annotation.</title>
        <authorList>
            <consortium name="The Broad Institute Genomics Platform"/>
            <consortium name="The Broad Institute Genome Sequencing Center for Infectious Disease"/>
            <person name="Wu L."/>
            <person name="Ma J."/>
        </authorList>
    </citation>
    <scope>NUCLEOTIDE SEQUENCE [LARGE SCALE GENOMIC DNA]</scope>
    <source>
        <strain evidence="7 8">JCM 14718</strain>
    </source>
</reference>
<keyword evidence="6" id="KW-0503">Monooxygenase</keyword>
<evidence type="ECO:0000256" key="3">
    <source>
        <dbReference type="ARBA" id="ARBA00022723"/>
    </source>
</evidence>
<accession>A0ABN2I9H6</accession>
<dbReference type="InterPro" id="IPR036396">
    <property type="entry name" value="Cyt_P450_sf"/>
</dbReference>
<dbReference type="Pfam" id="PF00067">
    <property type="entry name" value="p450"/>
    <property type="match status" value="2"/>
</dbReference>
<dbReference type="CDD" id="cd11029">
    <property type="entry name" value="CYP107-like"/>
    <property type="match status" value="1"/>
</dbReference>
<dbReference type="PANTHER" id="PTHR46696">
    <property type="entry name" value="P450, PUTATIVE (EUROFUNG)-RELATED"/>
    <property type="match status" value="1"/>
</dbReference>
<dbReference type="RefSeq" id="WP_344313474.1">
    <property type="nucleotide sequence ID" value="NZ_BAAANY010000023.1"/>
</dbReference>
<evidence type="ECO:0000256" key="4">
    <source>
        <dbReference type="ARBA" id="ARBA00023002"/>
    </source>
</evidence>
<organism evidence="7 8">
    <name type="scientific">Fodinicola feengrottensis</name>
    <dbReference type="NCBI Taxonomy" id="435914"/>
    <lineage>
        <taxon>Bacteria</taxon>
        <taxon>Bacillati</taxon>
        <taxon>Actinomycetota</taxon>
        <taxon>Actinomycetes</taxon>
        <taxon>Mycobacteriales</taxon>
        <taxon>Fodinicola</taxon>
    </lineage>
</organism>